<dbReference type="GO" id="GO:0005886">
    <property type="term" value="C:plasma membrane"/>
    <property type="evidence" value="ECO:0007669"/>
    <property type="project" value="TreeGrafter"/>
</dbReference>
<dbReference type="Proteomes" id="UP000199630">
    <property type="component" value="Unassembled WGS sequence"/>
</dbReference>
<evidence type="ECO:0000313" key="3">
    <source>
        <dbReference type="Proteomes" id="UP000199630"/>
    </source>
</evidence>
<accession>A0A1I3SVL7</accession>
<sequence>MIRPAAKPAKRKKRHNLLLVSFVICTIFPVMLSLIYLSFFARDQYASRVSFSVRSAETTPALEFLGGVSQLGGADSLDSEILADFVHSQTLVEELDRQLNLSVLYGCPSGIFDFLYCLKRDATIEELVSYWNRIVSVTYDGGAGILEIEVRAFDPKTARLIATELFDLSSKMINELTSSARDDATRYARVELAQAVDRLKEARSNLAKFRSTTQIIDPEADLSGQMGVISNLQEQLTQALIDRGMIEMTTARPDPRIDQLDRKIEVIERQILLQRQKFGNSAENGGNNYAKLIGQFEELSVEVEFAEKSYLQALSGLDAAIAEAAHRSRYLTAHVKPTLAEGPEYPRKIRDIGLVLFFSLFIWLIGVLIYYSLRDRR</sequence>
<dbReference type="PANTHER" id="PTHR32309">
    <property type="entry name" value="TYROSINE-PROTEIN KINASE"/>
    <property type="match status" value="1"/>
</dbReference>
<evidence type="ECO:0000256" key="1">
    <source>
        <dbReference type="SAM" id="Phobius"/>
    </source>
</evidence>
<dbReference type="InterPro" id="IPR050445">
    <property type="entry name" value="Bact_polysacc_biosynth/exp"/>
</dbReference>
<dbReference type="EMBL" id="FORH01000004">
    <property type="protein sequence ID" value="SFJ62420.1"/>
    <property type="molecule type" value="Genomic_DNA"/>
</dbReference>
<protein>
    <submittedName>
        <fullName evidence="2">Capsular polysaccharide transport system permease protein</fullName>
    </submittedName>
</protein>
<gene>
    <name evidence="2" type="ORF">SAMN04487991_2600</name>
</gene>
<keyword evidence="1" id="KW-0472">Membrane</keyword>
<keyword evidence="1" id="KW-0812">Transmembrane</keyword>
<dbReference type="PANTHER" id="PTHR32309:SF13">
    <property type="entry name" value="FERRIC ENTEROBACTIN TRANSPORT PROTEIN FEPE"/>
    <property type="match status" value="1"/>
</dbReference>
<proteinExistence type="predicted"/>
<feature type="transmembrane region" description="Helical" evidence="1">
    <location>
        <begin position="17"/>
        <end position="41"/>
    </location>
</feature>
<keyword evidence="3" id="KW-1185">Reference proteome</keyword>
<dbReference type="AlphaFoldDB" id="A0A1I3SVL7"/>
<dbReference type="GO" id="GO:0004713">
    <property type="term" value="F:protein tyrosine kinase activity"/>
    <property type="evidence" value="ECO:0007669"/>
    <property type="project" value="TreeGrafter"/>
</dbReference>
<dbReference type="STRING" id="588602.SAMN04487991_2600"/>
<reference evidence="3" key="1">
    <citation type="submission" date="2016-10" db="EMBL/GenBank/DDBJ databases">
        <authorList>
            <person name="Varghese N."/>
            <person name="Submissions S."/>
        </authorList>
    </citation>
    <scope>NUCLEOTIDE SEQUENCE [LARGE SCALE GENOMIC DNA]</scope>
    <source>
        <strain evidence="3">DSM 26471</strain>
    </source>
</reference>
<name>A0A1I3SVL7_9RHOB</name>
<dbReference type="RefSeq" id="WP_177213129.1">
    <property type="nucleotide sequence ID" value="NZ_FORH01000004.1"/>
</dbReference>
<keyword evidence="1" id="KW-1133">Transmembrane helix</keyword>
<feature type="transmembrane region" description="Helical" evidence="1">
    <location>
        <begin position="352"/>
        <end position="373"/>
    </location>
</feature>
<evidence type="ECO:0000313" key="2">
    <source>
        <dbReference type="EMBL" id="SFJ62420.1"/>
    </source>
</evidence>
<organism evidence="2 3">
    <name type="scientific">Celeribacter neptunius</name>
    <dbReference type="NCBI Taxonomy" id="588602"/>
    <lineage>
        <taxon>Bacteria</taxon>
        <taxon>Pseudomonadati</taxon>
        <taxon>Pseudomonadota</taxon>
        <taxon>Alphaproteobacteria</taxon>
        <taxon>Rhodobacterales</taxon>
        <taxon>Roseobacteraceae</taxon>
        <taxon>Celeribacter</taxon>
    </lineage>
</organism>